<evidence type="ECO:0000313" key="5">
    <source>
        <dbReference type="Proteomes" id="UP000273675"/>
    </source>
</evidence>
<dbReference type="OrthoDB" id="5507265at2"/>
<accession>A0A495CW45</accession>
<evidence type="ECO:0000313" key="4">
    <source>
        <dbReference type="EMBL" id="RKQ89598.1"/>
    </source>
</evidence>
<comment type="caution">
    <text evidence="4">The sequence shown here is derived from an EMBL/GenBank/DDBJ whole genome shotgun (WGS) entry which is preliminary data.</text>
</comment>
<organism evidence="4 5">
    <name type="scientific">Maricaulis maris</name>
    <dbReference type="NCBI Taxonomy" id="74318"/>
    <lineage>
        <taxon>Bacteria</taxon>
        <taxon>Pseudomonadati</taxon>
        <taxon>Pseudomonadota</taxon>
        <taxon>Alphaproteobacteria</taxon>
        <taxon>Maricaulales</taxon>
        <taxon>Maricaulaceae</taxon>
        <taxon>Maricaulis</taxon>
    </lineage>
</organism>
<evidence type="ECO:0000259" key="3">
    <source>
        <dbReference type="PROSITE" id="PS50977"/>
    </source>
</evidence>
<dbReference type="AlphaFoldDB" id="A0A495CW45"/>
<dbReference type="InterPro" id="IPR009057">
    <property type="entry name" value="Homeodomain-like_sf"/>
</dbReference>
<evidence type="ECO:0000256" key="1">
    <source>
        <dbReference type="ARBA" id="ARBA00023125"/>
    </source>
</evidence>
<dbReference type="Gene3D" id="1.10.357.10">
    <property type="entry name" value="Tetracycline Repressor, domain 2"/>
    <property type="match status" value="1"/>
</dbReference>
<sequence>MPASRGVGRPQKGTQTLAKDQILSAALLRMRQGGLEAISFRRLANALGVSPMAIKYHVGGQQDLLAALVELAFKGTLAVDEDRKSTKRLKHILSLYCARALDNANLVRCILGDPSLMSNEIVAITEEIRKNTRLLNDGDPNDVMLNLLVDYTHGFVFAAAAAKNGKGPTLEDFLRSIEWVIGADLPGKNAE</sequence>
<name>A0A495CW45_9PROT</name>
<keyword evidence="1 2" id="KW-0238">DNA-binding</keyword>
<feature type="domain" description="HTH tetR-type" evidence="3">
    <location>
        <begin position="16"/>
        <end position="76"/>
    </location>
</feature>
<protein>
    <submittedName>
        <fullName evidence="4">TetR family transcriptional regulator</fullName>
    </submittedName>
</protein>
<feature type="DNA-binding region" description="H-T-H motif" evidence="2">
    <location>
        <begin position="39"/>
        <end position="58"/>
    </location>
</feature>
<dbReference type="PROSITE" id="PS50977">
    <property type="entry name" value="HTH_TETR_2"/>
    <property type="match status" value="1"/>
</dbReference>
<dbReference type="SUPFAM" id="SSF46689">
    <property type="entry name" value="Homeodomain-like"/>
    <property type="match status" value="1"/>
</dbReference>
<evidence type="ECO:0000256" key="2">
    <source>
        <dbReference type="PROSITE-ProRule" id="PRU00335"/>
    </source>
</evidence>
<dbReference type="RefSeq" id="WP_147422741.1">
    <property type="nucleotide sequence ID" value="NZ_RBIM01000009.1"/>
</dbReference>
<dbReference type="GO" id="GO:0003677">
    <property type="term" value="F:DNA binding"/>
    <property type="evidence" value="ECO:0007669"/>
    <property type="project" value="UniProtKB-UniRule"/>
</dbReference>
<dbReference type="InterPro" id="IPR001647">
    <property type="entry name" value="HTH_TetR"/>
</dbReference>
<reference evidence="4 5" key="1">
    <citation type="submission" date="2018-10" db="EMBL/GenBank/DDBJ databases">
        <title>Genomic Encyclopedia of Type Strains, Phase IV (KMG-IV): sequencing the most valuable type-strain genomes for metagenomic binning, comparative biology and taxonomic classification.</title>
        <authorList>
            <person name="Goeker M."/>
        </authorList>
    </citation>
    <scope>NUCLEOTIDE SEQUENCE [LARGE SCALE GENOMIC DNA]</scope>
    <source>
        <strain evidence="4 5">DSM 4734</strain>
    </source>
</reference>
<gene>
    <name evidence="4" type="ORF">C7435_3302</name>
</gene>
<dbReference type="EMBL" id="RBIM01000009">
    <property type="protein sequence ID" value="RKQ89598.1"/>
    <property type="molecule type" value="Genomic_DNA"/>
</dbReference>
<proteinExistence type="predicted"/>
<dbReference type="Proteomes" id="UP000273675">
    <property type="component" value="Unassembled WGS sequence"/>
</dbReference>